<name>A0A1H3WRI8_9BACT</name>
<dbReference type="PROSITE" id="PS00675">
    <property type="entry name" value="SIGMA54_INTERACT_1"/>
    <property type="match status" value="1"/>
</dbReference>
<dbReference type="PROSITE" id="PS50045">
    <property type="entry name" value="SIGMA54_INTERACT_4"/>
    <property type="match status" value="1"/>
</dbReference>
<keyword evidence="6" id="KW-0238">DNA-binding</keyword>
<keyword evidence="5" id="KW-0805">Transcription regulation</keyword>
<dbReference type="SMART" id="SM00382">
    <property type="entry name" value="AAA"/>
    <property type="match status" value="1"/>
</dbReference>
<dbReference type="GO" id="GO:0005524">
    <property type="term" value="F:ATP binding"/>
    <property type="evidence" value="ECO:0007669"/>
    <property type="project" value="UniProtKB-KW"/>
</dbReference>
<dbReference type="RefSeq" id="WP_092344678.1">
    <property type="nucleotide sequence ID" value="NZ_FNQN01000002.1"/>
</dbReference>
<dbReference type="GO" id="GO:0000160">
    <property type="term" value="P:phosphorelay signal transduction system"/>
    <property type="evidence" value="ECO:0007669"/>
    <property type="project" value="UniProtKB-KW"/>
</dbReference>
<dbReference type="FunFam" id="3.40.50.300:FF:000006">
    <property type="entry name" value="DNA-binding transcriptional regulator NtrC"/>
    <property type="match status" value="1"/>
</dbReference>
<dbReference type="PROSITE" id="PS00688">
    <property type="entry name" value="SIGMA54_INTERACT_3"/>
    <property type="match status" value="1"/>
</dbReference>
<organism evidence="11 12">
    <name type="scientific">Desulfuromusa kysingii</name>
    <dbReference type="NCBI Taxonomy" id="37625"/>
    <lineage>
        <taxon>Bacteria</taxon>
        <taxon>Pseudomonadati</taxon>
        <taxon>Thermodesulfobacteriota</taxon>
        <taxon>Desulfuromonadia</taxon>
        <taxon>Desulfuromonadales</taxon>
        <taxon>Geopsychrobacteraceae</taxon>
        <taxon>Desulfuromusa</taxon>
    </lineage>
</organism>
<evidence type="ECO:0000259" key="9">
    <source>
        <dbReference type="PROSITE" id="PS50045"/>
    </source>
</evidence>
<dbReference type="PROSITE" id="PS50110">
    <property type="entry name" value="RESPONSE_REGULATORY"/>
    <property type="match status" value="1"/>
</dbReference>
<dbReference type="SUPFAM" id="SSF52540">
    <property type="entry name" value="P-loop containing nucleoside triphosphate hydrolases"/>
    <property type="match status" value="1"/>
</dbReference>
<keyword evidence="1 8" id="KW-0597">Phosphoprotein</keyword>
<dbReference type="InterPro" id="IPR025662">
    <property type="entry name" value="Sigma_54_int_dom_ATP-bd_1"/>
</dbReference>
<dbReference type="Pfam" id="PF00072">
    <property type="entry name" value="Response_reg"/>
    <property type="match status" value="1"/>
</dbReference>
<dbReference type="CDD" id="cd00009">
    <property type="entry name" value="AAA"/>
    <property type="match status" value="1"/>
</dbReference>
<keyword evidence="3" id="KW-0067">ATP-binding</keyword>
<dbReference type="Pfam" id="PF00158">
    <property type="entry name" value="Sigma54_activat"/>
    <property type="match status" value="1"/>
</dbReference>
<protein>
    <submittedName>
        <fullName evidence="11">Two component, sigma54 specific, transcriptional regulator, Fis family</fullName>
    </submittedName>
</protein>
<dbReference type="OrthoDB" id="9814761at2"/>
<dbReference type="InterPro" id="IPR025943">
    <property type="entry name" value="Sigma_54_int_dom_ATP-bd_2"/>
</dbReference>
<keyword evidence="7" id="KW-0804">Transcription</keyword>
<dbReference type="SUPFAM" id="SSF52172">
    <property type="entry name" value="CheY-like"/>
    <property type="match status" value="1"/>
</dbReference>
<dbReference type="InterPro" id="IPR001789">
    <property type="entry name" value="Sig_transdc_resp-reg_receiver"/>
</dbReference>
<evidence type="ECO:0000256" key="6">
    <source>
        <dbReference type="ARBA" id="ARBA00023125"/>
    </source>
</evidence>
<dbReference type="STRING" id="37625.SAMN05660420_00641"/>
<dbReference type="PROSITE" id="PS00676">
    <property type="entry name" value="SIGMA54_INTERACT_2"/>
    <property type="match status" value="1"/>
</dbReference>
<dbReference type="GO" id="GO:0006355">
    <property type="term" value="P:regulation of DNA-templated transcription"/>
    <property type="evidence" value="ECO:0007669"/>
    <property type="project" value="InterPro"/>
</dbReference>
<reference evidence="11 12" key="1">
    <citation type="submission" date="2016-10" db="EMBL/GenBank/DDBJ databases">
        <authorList>
            <person name="de Groot N.N."/>
        </authorList>
    </citation>
    <scope>NUCLEOTIDE SEQUENCE [LARGE SCALE GENOMIC DNA]</scope>
    <source>
        <strain evidence="11 12">DSM 7343</strain>
    </source>
</reference>
<evidence type="ECO:0000256" key="1">
    <source>
        <dbReference type="ARBA" id="ARBA00022553"/>
    </source>
</evidence>
<dbReference type="Pfam" id="PF25601">
    <property type="entry name" value="AAA_lid_14"/>
    <property type="match status" value="1"/>
</dbReference>
<dbReference type="Gene3D" id="3.40.50.300">
    <property type="entry name" value="P-loop containing nucleotide triphosphate hydrolases"/>
    <property type="match status" value="1"/>
</dbReference>
<evidence type="ECO:0000256" key="4">
    <source>
        <dbReference type="ARBA" id="ARBA00023012"/>
    </source>
</evidence>
<evidence type="ECO:0000256" key="8">
    <source>
        <dbReference type="PROSITE-ProRule" id="PRU00169"/>
    </source>
</evidence>
<dbReference type="InterPro" id="IPR002078">
    <property type="entry name" value="Sigma_54_int"/>
</dbReference>
<dbReference type="PANTHER" id="PTHR32071">
    <property type="entry name" value="TRANSCRIPTIONAL REGULATORY PROTEIN"/>
    <property type="match status" value="1"/>
</dbReference>
<evidence type="ECO:0000313" key="12">
    <source>
        <dbReference type="Proteomes" id="UP000199409"/>
    </source>
</evidence>
<keyword evidence="12" id="KW-1185">Reference proteome</keyword>
<accession>A0A1H3WRI8</accession>
<feature type="modified residue" description="4-aspartylphosphate" evidence="8">
    <location>
        <position position="55"/>
    </location>
</feature>
<dbReference type="Gene3D" id="1.10.10.60">
    <property type="entry name" value="Homeodomain-like"/>
    <property type="match status" value="1"/>
</dbReference>
<dbReference type="Gene3D" id="1.10.8.60">
    <property type="match status" value="1"/>
</dbReference>
<dbReference type="AlphaFoldDB" id="A0A1H3WRI8"/>
<sequence>MTKRETVLVIDDDDSLRRVIELTLRNSGYQVATAVSGETGLQLFEQRHPTVVITDVQMPDLSGYEVLARIKDRNPATIVIVITAFGTIEKAVRAMREGAHDYITKPFSRDELKQVIARALKYRDSCLSSPVTIENTTTDTSQILGHSPAIEKLRTMLDQVAKSNSTVLLEGESGVGKEVFAHEIHRLSVLADGPFIPVNCAAIPAELLESELFGHVKGSFTGALQNRTGKFAQAENGTLFLDEIGELPLALQPKLLRVLQERVIEPVGGTAKAITVRVIAATNRNLEQALAEQSFREDLYYRLAVITLDLPPLRERGDDINLFIRHFMNQKGGEHVTIDEAAMNMLCSYNWPGNIRELGNCIERMLVLRIDDRLTSLNLPAKIRKHSQAIVTPDNLHLPEQGMALADLEKQAIINALDKNNWNQSKAASFLQVPRHTLIYRMEKYQIPKKRQAD</sequence>
<dbReference type="InterPro" id="IPR011006">
    <property type="entry name" value="CheY-like_superfamily"/>
</dbReference>
<gene>
    <name evidence="11" type="ORF">SAMN05660420_00641</name>
</gene>
<dbReference type="FunFam" id="3.40.50.2300:FF:000018">
    <property type="entry name" value="DNA-binding transcriptional regulator NtrC"/>
    <property type="match status" value="1"/>
</dbReference>
<dbReference type="InterPro" id="IPR025944">
    <property type="entry name" value="Sigma_54_int_dom_CS"/>
</dbReference>
<feature type="domain" description="Response regulatory" evidence="10">
    <location>
        <begin position="6"/>
        <end position="120"/>
    </location>
</feature>
<evidence type="ECO:0000313" key="11">
    <source>
        <dbReference type="EMBL" id="SDZ89739.1"/>
    </source>
</evidence>
<dbReference type="PRINTS" id="PR01590">
    <property type="entry name" value="HTHFIS"/>
</dbReference>
<proteinExistence type="predicted"/>
<dbReference type="SMART" id="SM00448">
    <property type="entry name" value="REC"/>
    <property type="match status" value="1"/>
</dbReference>
<keyword evidence="2" id="KW-0547">Nucleotide-binding</keyword>
<dbReference type="InterPro" id="IPR003593">
    <property type="entry name" value="AAA+_ATPase"/>
</dbReference>
<evidence type="ECO:0000256" key="3">
    <source>
        <dbReference type="ARBA" id="ARBA00022840"/>
    </source>
</evidence>
<dbReference type="InterPro" id="IPR058031">
    <property type="entry name" value="AAA_lid_NorR"/>
</dbReference>
<evidence type="ECO:0000256" key="2">
    <source>
        <dbReference type="ARBA" id="ARBA00022741"/>
    </source>
</evidence>
<dbReference type="InterPro" id="IPR009057">
    <property type="entry name" value="Homeodomain-like_sf"/>
</dbReference>
<dbReference type="Gene3D" id="3.40.50.2300">
    <property type="match status" value="1"/>
</dbReference>
<dbReference type="InterPro" id="IPR002197">
    <property type="entry name" value="HTH_Fis"/>
</dbReference>
<dbReference type="InterPro" id="IPR027417">
    <property type="entry name" value="P-loop_NTPase"/>
</dbReference>
<dbReference type="SUPFAM" id="SSF46689">
    <property type="entry name" value="Homeodomain-like"/>
    <property type="match status" value="1"/>
</dbReference>
<dbReference type="Proteomes" id="UP000199409">
    <property type="component" value="Unassembled WGS sequence"/>
</dbReference>
<keyword evidence="4" id="KW-0902">Two-component regulatory system</keyword>
<evidence type="ECO:0000259" key="10">
    <source>
        <dbReference type="PROSITE" id="PS50110"/>
    </source>
</evidence>
<evidence type="ECO:0000256" key="5">
    <source>
        <dbReference type="ARBA" id="ARBA00023015"/>
    </source>
</evidence>
<dbReference type="Pfam" id="PF02954">
    <property type="entry name" value="HTH_8"/>
    <property type="match status" value="1"/>
</dbReference>
<dbReference type="PANTHER" id="PTHR32071:SF113">
    <property type="entry name" value="ALGINATE BIOSYNTHESIS TRANSCRIPTIONAL REGULATORY PROTEIN ALGB"/>
    <property type="match status" value="1"/>
</dbReference>
<evidence type="ECO:0000256" key="7">
    <source>
        <dbReference type="ARBA" id="ARBA00023163"/>
    </source>
</evidence>
<dbReference type="EMBL" id="FNQN01000002">
    <property type="protein sequence ID" value="SDZ89739.1"/>
    <property type="molecule type" value="Genomic_DNA"/>
</dbReference>
<feature type="domain" description="Sigma-54 factor interaction" evidence="9">
    <location>
        <begin position="143"/>
        <end position="367"/>
    </location>
</feature>
<dbReference type="GO" id="GO:0043565">
    <property type="term" value="F:sequence-specific DNA binding"/>
    <property type="evidence" value="ECO:0007669"/>
    <property type="project" value="InterPro"/>
</dbReference>